<evidence type="ECO:0000313" key="2">
    <source>
        <dbReference type="Proteomes" id="UP000317624"/>
    </source>
</evidence>
<organism evidence="1 2">
    <name type="scientific">Hymenobacter setariae</name>
    <dbReference type="NCBI Taxonomy" id="2594794"/>
    <lineage>
        <taxon>Bacteria</taxon>
        <taxon>Pseudomonadati</taxon>
        <taxon>Bacteroidota</taxon>
        <taxon>Cytophagia</taxon>
        <taxon>Cytophagales</taxon>
        <taxon>Hymenobacteraceae</taxon>
        <taxon>Hymenobacter</taxon>
    </lineage>
</organism>
<accession>A0A558BVS4</accession>
<dbReference type="Proteomes" id="UP000317624">
    <property type="component" value="Unassembled WGS sequence"/>
</dbReference>
<dbReference type="EMBL" id="VMRJ01000003">
    <property type="protein sequence ID" value="TVT40636.1"/>
    <property type="molecule type" value="Genomic_DNA"/>
</dbReference>
<proteinExistence type="predicted"/>
<dbReference type="RefSeq" id="WP_144848884.1">
    <property type="nucleotide sequence ID" value="NZ_VMRJ01000003.1"/>
</dbReference>
<reference evidence="1 2" key="1">
    <citation type="submission" date="2019-07" db="EMBL/GenBank/DDBJ databases">
        <title>Hymenobacter sp. straun FUR1 Genome sequencing and assembly.</title>
        <authorList>
            <person name="Chhetri G."/>
        </authorList>
    </citation>
    <scope>NUCLEOTIDE SEQUENCE [LARGE SCALE GENOMIC DNA]</scope>
    <source>
        <strain evidence="1 2">Fur1</strain>
    </source>
</reference>
<name>A0A558BVS4_9BACT</name>
<gene>
    <name evidence="1" type="ORF">FNT36_14300</name>
</gene>
<comment type="caution">
    <text evidence="1">The sequence shown here is derived from an EMBL/GenBank/DDBJ whole genome shotgun (WGS) entry which is preliminary data.</text>
</comment>
<dbReference type="AlphaFoldDB" id="A0A558BVS4"/>
<protein>
    <submittedName>
        <fullName evidence="1">Uncharacterized protein</fullName>
    </submittedName>
</protein>
<sequence length="66" mass="7738">MMTVDFLALPVAKQLELLASHGRVRPSRWETDYYVALYYLPTNLLVEVRYHLHSGLLYQLRVCSIN</sequence>
<keyword evidence="2" id="KW-1185">Reference proteome</keyword>
<evidence type="ECO:0000313" key="1">
    <source>
        <dbReference type="EMBL" id="TVT40636.1"/>
    </source>
</evidence>